<reference evidence="1 2" key="1">
    <citation type="journal article" date="2014" name="Genome Announc.">
        <title>Draft genome sequence of Sclerotinia borealis, a psychrophilic plant pathogenic fungus.</title>
        <authorList>
            <person name="Mardanov A.V."/>
            <person name="Beletsky A.V."/>
            <person name="Kadnikov V.V."/>
            <person name="Ignatov A.N."/>
            <person name="Ravin N.V."/>
        </authorList>
    </citation>
    <scope>NUCLEOTIDE SEQUENCE [LARGE SCALE GENOMIC DNA]</scope>
    <source>
        <strain evidence="2">F-4157</strain>
    </source>
</reference>
<dbReference type="HOGENOM" id="CLU_2110401_0_0_1"/>
<evidence type="ECO:0000313" key="2">
    <source>
        <dbReference type="Proteomes" id="UP000019487"/>
    </source>
</evidence>
<name>W9C194_SCLBF</name>
<accession>W9C194</accession>
<dbReference type="Proteomes" id="UP000019487">
    <property type="component" value="Unassembled WGS sequence"/>
</dbReference>
<gene>
    <name evidence="1" type="ORF">SBOR_9944</name>
</gene>
<protein>
    <submittedName>
        <fullName evidence="1">Uncharacterized protein</fullName>
    </submittedName>
</protein>
<organism evidence="1 2">
    <name type="scientific">Sclerotinia borealis (strain F-4128)</name>
    <dbReference type="NCBI Taxonomy" id="1432307"/>
    <lineage>
        <taxon>Eukaryota</taxon>
        <taxon>Fungi</taxon>
        <taxon>Dikarya</taxon>
        <taxon>Ascomycota</taxon>
        <taxon>Pezizomycotina</taxon>
        <taxon>Leotiomycetes</taxon>
        <taxon>Helotiales</taxon>
        <taxon>Sclerotiniaceae</taxon>
        <taxon>Sclerotinia</taxon>
    </lineage>
</organism>
<comment type="caution">
    <text evidence="1">The sequence shown here is derived from an EMBL/GenBank/DDBJ whole genome shotgun (WGS) entry which is preliminary data.</text>
</comment>
<sequence>MAQSYRAGTTQQDTPGLPIMQIVVPFATKHQNCPITPKIVNSKVTTFTKPQLKAIQKSALAMETAILANQKPKNNPKEGLAPNIPIPIPTPISISKYQGGQIIAYENIGDSLMKT</sequence>
<proteinExistence type="predicted"/>
<keyword evidence="2" id="KW-1185">Reference proteome</keyword>
<dbReference type="EMBL" id="AYSA01000826">
    <property type="protein sequence ID" value="ESZ89671.1"/>
    <property type="molecule type" value="Genomic_DNA"/>
</dbReference>
<evidence type="ECO:0000313" key="1">
    <source>
        <dbReference type="EMBL" id="ESZ89671.1"/>
    </source>
</evidence>
<dbReference type="AlphaFoldDB" id="W9C194"/>